<accession>A0A4D4KXD8</accession>
<dbReference type="AlphaFoldDB" id="A0A4D4KXD8"/>
<dbReference type="EMBL" id="BJHW01000001">
    <property type="protein sequence ID" value="GDY53472.1"/>
    <property type="molecule type" value="Genomic_DNA"/>
</dbReference>
<evidence type="ECO:0000313" key="2">
    <source>
        <dbReference type="Proteomes" id="UP000301309"/>
    </source>
</evidence>
<name>A0A4D4KXD8_STRVO</name>
<reference evidence="1 2" key="1">
    <citation type="journal article" date="2020" name="Int. J. Syst. Evol. Microbiol.">
        <title>Reclassification of Streptomyces castelarensis and Streptomyces sporoclivatus as later heterotypic synonyms of Streptomyces antimycoticus.</title>
        <authorList>
            <person name="Komaki H."/>
            <person name="Tamura T."/>
        </authorList>
    </citation>
    <scope>NUCLEOTIDE SEQUENCE [LARGE SCALE GENOMIC DNA]</scope>
    <source>
        <strain evidence="1 2">NBRC 13459</strain>
    </source>
</reference>
<proteinExistence type="predicted"/>
<organism evidence="1 2">
    <name type="scientific">Streptomyces violaceusniger</name>
    <dbReference type="NCBI Taxonomy" id="68280"/>
    <lineage>
        <taxon>Bacteria</taxon>
        <taxon>Bacillati</taxon>
        <taxon>Actinomycetota</taxon>
        <taxon>Actinomycetes</taxon>
        <taxon>Kitasatosporales</taxon>
        <taxon>Streptomycetaceae</taxon>
        <taxon>Streptomyces</taxon>
        <taxon>Streptomyces violaceusniger group</taxon>
    </lineage>
</organism>
<dbReference type="Proteomes" id="UP000301309">
    <property type="component" value="Unassembled WGS sequence"/>
</dbReference>
<dbReference type="InterPro" id="IPR015424">
    <property type="entry name" value="PyrdxlP-dep_Trfase"/>
</dbReference>
<protein>
    <recommendedName>
        <fullName evidence="3">Aminotransferase class V domain-containing protein</fullName>
    </recommendedName>
</protein>
<dbReference type="SUPFAM" id="SSF53383">
    <property type="entry name" value="PLP-dependent transferases"/>
    <property type="match status" value="1"/>
</dbReference>
<keyword evidence="2" id="KW-1185">Reference proteome</keyword>
<evidence type="ECO:0008006" key="3">
    <source>
        <dbReference type="Google" id="ProtNLM"/>
    </source>
</evidence>
<evidence type="ECO:0000313" key="1">
    <source>
        <dbReference type="EMBL" id="GDY53472.1"/>
    </source>
</evidence>
<comment type="caution">
    <text evidence="1">The sequence shown here is derived from an EMBL/GenBank/DDBJ whole genome shotgun (WGS) entry which is preliminary data.</text>
</comment>
<sequence>MRLVPLPAGLAADHEASHVLQRRIAADTGCETAITSWDGRGFLRLSAHLYNTVSDYERLAEHLPGLLRA</sequence>
<gene>
    <name evidence="1" type="ORF">SVIO_040950</name>
</gene>